<organism evidence="2 3">
    <name type="scientific">Canavalia gladiata</name>
    <name type="common">Sword bean</name>
    <name type="synonym">Dolichos gladiatus</name>
    <dbReference type="NCBI Taxonomy" id="3824"/>
    <lineage>
        <taxon>Eukaryota</taxon>
        <taxon>Viridiplantae</taxon>
        <taxon>Streptophyta</taxon>
        <taxon>Embryophyta</taxon>
        <taxon>Tracheophyta</taxon>
        <taxon>Spermatophyta</taxon>
        <taxon>Magnoliopsida</taxon>
        <taxon>eudicotyledons</taxon>
        <taxon>Gunneridae</taxon>
        <taxon>Pentapetalae</taxon>
        <taxon>rosids</taxon>
        <taxon>fabids</taxon>
        <taxon>Fabales</taxon>
        <taxon>Fabaceae</taxon>
        <taxon>Papilionoideae</taxon>
        <taxon>50 kb inversion clade</taxon>
        <taxon>NPAAA clade</taxon>
        <taxon>indigoferoid/millettioid clade</taxon>
        <taxon>Phaseoleae</taxon>
        <taxon>Canavalia</taxon>
    </lineage>
</organism>
<gene>
    <name evidence="2" type="ORF">VNO77_08913</name>
</gene>
<keyword evidence="1" id="KW-0472">Membrane</keyword>
<proteinExistence type="predicted"/>
<evidence type="ECO:0008006" key="4">
    <source>
        <dbReference type="Google" id="ProtNLM"/>
    </source>
</evidence>
<evidence type="ECO:0000256" key="1">
    <source>
        <dbReference type="SAM" id="Phobius"/>
    </source>
</evidence>
<keyword evidence="1" id="KW-0812">Transmembrane</keyword>
<evidence type="ECO:0000313" key="2">
    <source>
        <dbReference type="EMBL" id="KAK7350369.1"/>
    </source>
</evidence>
<sequence length="221" mass="24280">MLKMRACLHGNVVGRDALDTQYTKGAQIYNKFSQVTGVETWVYPAFVGHYDGYIIANELGDSSLIRPVIWVSLAKFSIAYILTTLFGFLLFGESTQDGELANLGTDIGIPHSGVLGDILCISYDLHLVIAFPVIFFSLRFTLGLIFVVSATVNFISSKWSAFQLIGATTNVCLGFIFHEEDFGAAMIRFLETAVGGLGQTPPVFDLYYQIKLIFIGLCPHA</sequence>
<dbReference type="EMBL" id="JAYMYQ010000002">
    <property type="protein sequence ID" value="KAK7350369.1"/>
    <property type="molecule type" value="Genomic_DNA"/>
</dbReference>
<dbReference type="Proteomes" id="UP001367508">
    <property type="component" value="Unassembled WGS sequence"/>
</dbReference>
<feature type="transmembrane region" description="Helical" evidence="1">
    <location>
        <begin position="129"/>
        <end position="155"/>
    </location>
</feature>
<feature type="transmembrane region" description="Helical" evidence="1">
    <location>
        <begin position="68"/>
        <end position="91"/>
    </location>
</feature>
<reference evidence="2 3" key="1">
    <citation type="submission" date="2024-01" db="EMBL/GenBank/DDBJ databases">
        <title>The genomes of 5 underutilized Papilionoideae crops provide insights into root nodulation and disease resistanc.</title>
        <authorList>
            <person name="Jiang F."/>
        </authorList>
    </citation>
    <scope>NUCLEOTIDE SEQUENCE [LARGE SCALE GENOMIC DNA]</scope>
    <source>
        <strain evidence="2">LVBAO_FW01</strain>
        <tissue evidence="2">Leaves</tissue>
    </source>
</reference>
<evidence type="ECO:0000313" key="3">
    <source>
        <dbReference type="Proteomes" id="UP001367508"/>
    </source>
</evidence>
<keyword evidence="1" id="KW-1133">Transmembrane helix</keyword>
<comment type="caution">
    <text evidence="2">The sequence shown here is derived from an EMBL/GenBank/DDBJ whole genome shotgun (WGS) entry which is preliminary data.</text>
</comment>
<name>A0AAN9M9N0_CANGL</name>
<protein>
    <recommendedName>
        <fullName evidence="4">Amino acid transporter transmembrane domain-containing protein</fullName>
    </recommendedName>
</protein>
<keyword evidence="3" id="KW-1185">Reference proteome</keyword>
<dbReference type="AlphaFoldDB" id="A0AAN9M9N0"/>
<accession>A0AAN9M9N0</accession>